<keyword evidence="4" id="KW-1185">Reference proteome</keyword>
<accession>A0A3N4IJP6</accession>
<feature type="signal peptide" evidence="2">
    <location>
        <begin position="1"/>
        <end position="20"/>
    </location>
</feature>
<name>A0A3N4IJP6_ASCIM</name>
<reference evidence="3 4" key="1">
    <citation type="journal article" date="2018" name="Nat. Ecol. Evol.">
        <title>Pezizomycetes genomes reveal the molecular basis of ectomycorrhizal truffle lifestyle.</title>
        <authorList>
            <person name="Murat C."/>
            <person name="Payen T."/>
            <person name="Noel B."/>
            <person name="Kuo A."/>
            <person name="Morin E."/>
            <person name="Chen J."/>
            <person name="Kohler A."/>
            <person name="Krizsan K."/>
            <person name="Balestrini R."/>
            <person name="Da Silva C."/>
            <person name="Montanini B."/>
            <person name="Hainaut M."/>
            <person name="Levati E."/>
            <person name="Barry K.W."/>
            <person name="Belfiori B."/>
            <person name="Cichocki N."/>
            <person name="Clum A."/>
            <person name="Dockter R.B."/>
            <person name="Fauchery L."/>
            <person name="Guy J."/>
            <person name="Iotti M."/>
            <person name="Le Tacon F."/>
            <person name="Lindquist E.A."/>
            <person name="Lipzen A."/>
            <person name="Malagnac F."/>
            <person name="Mello A."/>
            <person name="Molinier V."/>
            <person name="Miyauchi S."/>
            <person name="Poulain J."/>
            <person name="Riccioni C."/>
            <person name="Rubini A."/>
            <person name="Sitrit Y."/>
            <person name="Splivallo R."/>
            <person name="Traeger S."/>
            <person name="Wang M."/>
            <person name="Zifcakova L."/>
            <person name="Wipf D."/>
            <person name="Zambonelli A."/>
            <person name="Paolocci F."/>
            <person name="Nowrousian M."/>
            <person name="Ottonello S."/>
            <person name="Baldrian P."/>
            <person name="Spatafora J.W."/>
            <person name="Henrissat B."/>
            <person name="Nagy L.G."/>
            <person name="Aury J.M."/>
            <person name="Wincker P."/>
            <person name="Grigoriev I.V."/>
            <person name="Bonfante P."/>
            <person name="Martin F.M."/>
        </authorList>
    </citation>
    <scope>NUCLEOTIDE SEQUENCE [LARGE SCALE GENOMIC DNA]</scope>
    <source>
        <strain evidence="3 4">RN42</strain>
    </source>
</reference>
<proteinExistence type="predicted"/>
<evidence type="ECO:0000256" key="1">
    <source>
        <dbReference type="SAM" id="MobiDB-lite"/>
    </source>
</evidence>
<protein>
    <submittedName>
        <fullName evidence="3">Uncharacterized protein</fullName>
    </submittedName>
</protein>
<sequence length="260" mass="28643">MKISTQTLAVFAALAASVNAATLTVTETLTKRYTATRVIFESFTETSTVYQQQPFTSTVFATRTVNQPVYTTIYQPVYTTIYQPGVPVTHTTTRIRVRPTTITATSVIHHAPVTVTSTQYQWQQGHGGYITVTTTLHHYEPVYQPLPGYQQYVTTTKTKWNTRTEYIRGHPQTVTVHDYIAMETRTATRTATKTRTETVTTPGPVKTATVTVIRGIRGKKPAGKGLTPVSEAEGPKKTHNKVPLNVFRILGAAVVAPADA</sequence>
<evidence type="ECO:0000256" key="2">
    <source>
        <dbReference type="SAM" id="SignalP"/>
    </source>
</evidence>
<keyword evidence="2" id="KW-0732">Signal</keyword>
<evidence type="ECO:0000313" key="4">
    <source>
        <dbReference type="Proteomes" id="UP000275078"/>
    </source>
</evidence>
<dbReference type="AlphaFoldDB" id="A0A3N4IJP6"/>
<dbReference type="EMBL" id="ML119652">
    <property type="protein sequence ID" value="RPA85657.1"/>
    <property type="molecule type" value="Genomic_DNA"/>
</dbReference>
<evidence type="ECO:0000313" key="3">
    <source>
        <dbReference type="EMBL" id="RPA85657.1"/>
    </source>
</evidence>
<organism evidence="3 4">
    <name type="scientific">Ascobolus immersus RN42</name>
    <dbReference type="NCBI Taxonomy" id="1160509"/>
    <lineage>
        <taxon>Eukaryota</taxon>
        <taxon>Fungi</taxon>
        <taxon>Dikarya</taxon>
        <taxon>Ascomycota</taxon>
        <taxon>Pezizomycotina</taxon>
        <taxon>Pezizomycetes</taxon>
        <taxon>Pezizales</taxon>
        <taxon>Ascobolaceae</taxon>
        <taxon>Ascobolus</taxon>
    </lineage>
</organism>
<feature type="chain" id="PRO_5018137659" evidence="2">
    <location>
        <begin position="21"/>
        <end position="260"/>
    </location>
</feature>
<gene>
    <name evidence="3" type="ORF">BJ508DRAFT_350260</name>
</gene>
<feature type="region of interest" description="Disordered" evidence="1">
    <location>
        <begin position="216"/>
        <end position="237"/>
    </location>
</feature>
<dbReference type="Proteomes" id="UP000275078">
    <property type="component" value="Unassembled WGS sequence"/>
</dbReference>